<feature type="domain" description="GST N-terminal" evidence="1">
    <location>
        <begin position="5"/>
        <end position="86"/>
    </location>
</feature>
<dbReference type="Gene3D" id="1.20.1050.10">
    <property type="match status" value="1"/>
</dbReference>
<organism evidence="2 3">
    <name type="scientific">Triparma columacea</name>
    <dbReference type="NCBI Taxonomy" id="722753"/>
    <lineage>
        <taxon>Eukaryota</taxon>
        <taxon>Sar</taxon>
        <taxon>Stramenopiles</taxon>
        <taxon>Ochrophyta</taxon>
        <taxon>Bolidophyceae</taxon>
        <taxon>Parmales</taxon>
        <taxon>Triparmaceae</taxon>
        <taxon>Triparma</taxon>
    </lineage>
</organism>
<protein>
    <recommendedName>
        <fullName evidence="1">GST N-terminal domain-containing protein</fullName>
    </recommendedName>
</protein>
<dbReference type="PROSITE" id="PS50404">
    <property type="entry name" value="GST_NTER"/>
    <property type="match status" value="1"/>
</dbReference>
<accession>A0A9W7L9V2</accession>
<dbReference type="OrthoDB" id="422574at2759"/>
<comment type="caution">
    <text evidence="2">The sequence shown here is derived from an EMBL/GenBank/DDBJ whole genome shotgun (WGS) entry which is preliminary data.</text>
</comment>
<dbReference type="EMBL" id="BRYA01000135">
    <property type="protein sequence ID" value="GMI40717.1"/>
    <property type="molecule type" value="Genomic_DNA"/>
</dbReference>
<evidence type="ECO:0000313" key="3">
    <source>
        <dbReference type="Proteomes" id="UP001165065"/>
    </source>
</evidence>
<sequence>MPKPPQLTLVTNTMCPYAQKAWISLLESNKPFELKEIDLYGSAKPKWFLDMNPAGLVPVLIKEDGKALNESDKIVTFLNPSGDDKDFASYLNTDFLPSTKTAILSSSLPTIAANLMSLQSRLSPNAYFSGEDFGNSDVRVLPFLQRIDEEFGIPEECGELREWWGRTKERESFKQTVVNSWWWWW</sequence>
<dbReference type="GO" id="GO:0005737">
    <property type="term" value="C:cytoplasm"/>
    <property type="evidence" value="ECO:0007669"/>
    <property type="project" value="TreeGrafter"/>
</dbReference>
<dbReference type="CDD" id="cd00299">
    <property type="entry name" value="GST_C_family"/>
    <property type="match status" value="1"/>
</dbReference>
<dbReference type="PANTHER" id="PTHR43968:SF6">
    <property type="entry name" value="GLUTATHIONE S-TRANSFERASE OMEGA"/>
    <property type="match status" value="1"/>
</dbReference>
<dbReference type="CDD" id="cd00570">
    <property type="entry name" value="GST_N_family"/>
    <property type="match status" value="1"/>
</dbReference>
<name>A0A9W7L9V2_9STRA</name>
<reference evidence="3" key="1">
    <citation type="journal article" date="2023" name="Commun. Biol.">
        <title>Genome analysis of Parmales, the sister group of diatoms, reveals the evolutionary specialization of diatoms from phago-mixotrophs to photoautotrophs.</title>
        <authorList>
            <person name="Ban H."/>
            <person name="Sato S."/>
            <person name="Yoshikawa S."/>
            <person name="Yamada K."/>
            <person name="Nakamura Y."/>
            <person name="Ichinomiya M."/>
            <person name="Sato N."/>
            <person name="Blanc-Mathieu R."/>
            <person name="Endo H."/>
            <person name="Kuwata A."/>
            <person name="Ogata H."/>
        </authorList>
    </citation>
    <scope>NUCLEOTIDE SEQUENCE [LARGE SCALE GENOMIC DNA]</scope>
</reference>
<proteinExistence type="predicted"/>
<dbReference type="InterPro" id="IPR036282">
    <property type="entry name" value="Glutathione-S-Trfase_C_sf"/>
</dbReference>
<evidence type="ECO:0000259" key="1">
    <source>
        <dbReference type="PROSITE" id="PS50404"/>
    </source>
</evidence>
<dbReference type="AlphaFoldDB" id="A0A9W7L9V2"/>
<evidence type="ECO:0000313" key="2">
    <source>
        <dbReference type="EMBL" id="GMI40717.1"/>
    </source>
</evidence>
<gene>
    <name evidence="2" type="ORF">TrCOL_g10089</name>
</gene>
<dbReference type="Proteomes" id="UP001165065">
    <property type="component" value="Unassembled WGS sequence"/>
</dbReference>
<dbReference type="SUPFAM" id="SSF52833">
    <property type="entry name" value="Thioredoxin-like"/>
    <property type="match status" value="1"/>
</dbReference>
<keyword evidence="3" id="KW-1185">Reference proteome</keyword>
<dbReference type="Pfam" id="PF13409">
    <property type="entry name" value="GST_N_2"/>
    <property type="match status" value="1"/>
</dbReference>
<dbReference type="Gene3D" id="3.40.30.10">
    <property type="entry name" value="Glutaredoxin"/>
    <property type="match status" value="1"/>
</dbReference>
<dbReference type="SUPFAM" id="SSF47616">
    <property type="entry name" value="GST C-terminal domain-like"/>
    <property type="match status" value="1"/>
</dbReference>
<dbReference type="InterPro" id="IPR004045">
    <property type="entry name" value="Glutathione_S-Trfase_N"/>
</dbReference>
<dbReference type="PANTHER" id="PTHR43968">
    <property type="match status" value="1"/>
</dbReference>
<dbReference type="InterPro" id="IPR036249">
    <property type="entry name" value="Thioredoxin-like_sf"/>
</dbReference>
<dbReference type="InterPro" id="IPR050983">
    <property type="entry name" value="GST_Omega/HSP26"/>
</dbReference>